<feature type="chain" id="PRO_5036994640" evidence="1">
    <location>
        <begin position="19"/>
        <end position="223"/>
    </location>
</feature>
<gene>
    <name evidence="3" type="ORF">FK220_007045</name>
</gene>
<reference evidence="3" key="2">
    <citation type="submission" date="2020-03" db="EMBL/GenBank/DDBJ databases">
        <title>Flavobacteriaceae bacterium strain TP-CH-4, a member of the family Flavobacteriaceae isolated from a deep-sea seamount.</title>
        <authorList>
            <person name="Zhang D.-C."/>
        </authorList>
    </citation>
    <scope>NUCLEOTIDE SEQUENCE</scope>
    <source>
        <strain evidence="3">TP-CH-4</strain>
    </source>
</reference>
<dbReference type="RefSeq" id="WP_152573540.1">
    <property type="nucleotide sequence ID" value="NZ_VIKU02000001.1"/>
</dbReference>
<evidence type="ECO:0000256" key="1">
    <source>
        <dbReference type="SAM" id="SignalP"/>
    </source>
</evidence>
<feature type="signal peptide" evidence="1">
    <location>
        <begin position="1"/>
        <end position="18"/>
    </location>
</feature>
<protein>
    <submittedName>
        <fullName evidence="3">PorT family protein</fullName>
    </submittedName>
</protein>
<feature type="domain" description="Outer membrane protein beta-barrel" evidence="2">
    <location>
        <begin position="21"/>
        <end position="195"/>
    </location>
</feature>
<dbReference type="AlphaFoldDB" id="A0A967E6E7"/>
<name>A0A967E6E7_9FLAO</name>
<keyword evidence="4" id="KW-1185">Reference proteome</keyword>
<dbReference type="Proteomes" id="UP000707206">
    <property type="component" value="Unassembled WGS sequence"/>
</dbReference>
<dbReference type="EMBL" id="VIKU02000001">
    <property type="protein sequence ID" value="NHF59089.1"/>
    <property type="molecule type" value="Genomic_DNA"/>
</dbReference>
<keyword evidence="1" id="KW-0732">Signal</keyword>
<dbReference type="InterPro" id="IPR011250">
    <property type="entry name" value="OMP/PagP_B-barrel"/>
</dbReference>
<organism evidence="3 4">
    <name type="scientific">Pelagihabitans pacificus</name>
    <dbReference type="NCBI Taxonomy" id="2696054"/>
    <lineage>
        <taxon>Bacteria</taxon>
        <taxon>Pseudomonadati</taxon>
        <taxon>Bacteroidota</taxon>
        <taxon>Flavobacteriia</taxon>
        <taxon>Flavobacteriales</taxon>
        <taxon>Flavobacteriaceae</taxon>
        <taxon>Pelagihabitans</taxon>
    </lineage>
</organism>
<accession>A0A967E6E7</accession>
<dbReference type="SUPFAM" id="SSF56925">
    <property type="entry name" value="OMPA-like"/>
    <property type="match status" value="1"/>
</dbReference>
<comment type="caution">
    <text evidence="3">The sequence shown here is derived from an EMBL/GenBank/DDBJ whole genome shotgun (WGS) entry which is preliminary data.</text>
</comment>
<evidence type="ECO:0000313" key="3">
    <source>
        <dbReference type="EMBL" id="NHF59089.1"/>
    </source>
</evidence>
<sequence length="223" mass="25385">MRKILSLFLLLISIASYGQDFGISAGINSFNLREHFIPTPRSCCKTSTSDFLNYQNVFGVNFGGFANFRLNDLLSILGELQYSQKGFQADGVKNPFLEFQTEYYARKLTLNYLELPIMLKATIGKQKKWSPYALGGIYFSYLLSGRHQLYDAPPNVRVNSVDELMDNFDWGIRAGLGVTYLRFSMDVNFVAGIYNATGPFPFGARKKNVGWNATLRYWINVRK</sequence>
<dbReference type="InterPro" id="IPR025665">
    <property type="entry name" value="Beta-barrel_OMP_2"/>
</dbReference>
<reference evidence="3" key="1">
    <citation type="submission" date="2019-07" db="EMBL/GenBank/DDBJ databases">
        <authorList>
            <person name="De-Chao Zhang Q."/>
        </authorList>
    </citation>
    <scope>NUCLEOTIDE SEQUENCE</scope>
    <source>
        <strain evidence="3">TP-CH-4</strain>
    </source>
</reference>
<evidence type="ECO:0000313" key="4">
    <source>
        <dbReference type="Proteomes" id="UP000707206"/>
    </source>
</evidence>
<proteinExistence type="predicted"/>
<dbReference type="Pfam" id="PF13568">
    <property type="entry name" value="OMP_b-brl_2"/>
    <property type="match status" value="1"/>
</dbReference>
<evidence type="ECO:0000259" key="2">
    <source>
        <dbReference type="Pfam" id="PF13568"/>
    </source>
</evidence>